<evidence type="ECO:0000313" key="7">
    <source>
        <dbReference type="EMBL" id="GAA3916584.1"/>
    </source>
</evidence>
<dbReference type="InterPro" id="IPR000702">
    <property type="entry name" value="Ribosomal_uL6-like"/>
</dbReference>
<evidence type="ECO:0000256" key="2">
    <source>
        <dbReference type="ARBA" id="ARBA00023274"/>
    </source>
</evidence>
<evidence type="ECO:0000259" key="6">
    <source>
        <dbReference type="Pfam" id="PF00347"/>
    </source>
</evidence>
<dbReference type="InterPro" id="IPR036789">
    <property type="entry name" value="Ribosomal_uL6-like_a/b-dom_sf"/>
</dbReference>
<sequence>MSRVAKAPVVIPAGVEVKLNGQVISIKGKNGELTRTVHDAVEVKQEANALTFAPREGFANAWALAGTTRALLNAMVIGVTEGFSRKLQLVGVGYRAAVKGNVVNLALGFSHPIDHQLPAGITAECPSQTEIVLKGADKQAVGQVAAEIRAYRRPEPYKGKGVRYADEVVRTKEAKKK</sequence>
<dbReference type="PRINTS" id="PR00059">
    <property type="entry name" value="RIBOSOMALL6"/>
</dbReference>
<keyword evidence="8" id="KW-1185">Reference proteome</keyword>
<proteinExistence type="inferred from homology"/>
<dbReference type="Gene3D" id="3.90.930.12">
    <property type="entry name" value="Ribosomal protein L6, alpha-beta domain"/>
    <property type="match status" value="2"/>
</dbReference>
<dbReference type="InterPro" id="IPR020040">
    <property type="entry name" value="Ribosomal_uL6_a/b-dom"/>
</dbReference>
<reference evidence="8" key="1">
    <citation type="journal article" date="2019" name="Int. J. Syst. Evol. Microbiol.">
        <title>The Global Catalogue of Microorganisms (GCM) 10K type strain sequencing project: providing services to taxonomists for standard genome sequencing and annotation.</title>
        <authorList>
            <consortium name="The Broad Institute Genomics Platform"/>
            <consortium name="The Broad Institute Genome Sequencing Center for Infectious Disease"/>
            <person name="Wu L."/>
            <person name="Ma J."/>
        </authorList>
    </citation>
    <scope>NUCLEOTIDE SEQUENCE [LARGE SCALE GENOMIC DNA]</scope>
    <source>
        <strain evidence="8">JCM 17201</strain>
    </source>
</reference>
<dbReference type="RefSeq" id="WP_346083211.1">
    <property type="nucleotide sequence ID" value="NZ_BAABDG010000019.1"/>
</dbReference>
<keyword evidence="3 5" id="KW-0694">RNA-binding</keyword>
<dbReference type="SUPFAM" id="SSF56053">
    <property type="entry name" value="Ribosomal protein L6"/>
    <property type="match status" value="2"/>
</dbReference>
<evidence type="ECO:0000256" key="5">
    <source>
        <dbReference type="RuleBase" id="RU003870"/>
    </source>
</evidence>
<dbReference type="PROSITE" id="PS00525">
    <property type="entry name" value="RIBOSOMAL_L6_1"/>
    <property type="match status" value="1"/>
</dbReference>
<dbReference type="PANTHER" id="PTHR11655:SF14">
    <property type="entry name" value="LARGE RIBOSOMAL SUBUNIT PROTEIN UL6M"/>
    <property type="match status" value="1"/>
</dbReference>
<comment type="subunit">
    <text evidence="3">Part of the 50S ribosomal subunit.</text>
</comment>
<comment type="similarity">
    <text evidence="3 4">Belongs to the universal ribosomal protein uL6 family.</text>
</comment>
<keyword evidence="3 5" id="KW-0699">rRNA-binding</keyword>
<dbReference type="GO" id="GO:0005840">
    <property type="term" value="C:ribosome"/>
    <property type="evidence" value="ECO:0007669"/>
    <property type="project" value="UniProtKB-KW"/>
</dbReference>
<dbReference type="Pfam" id="PF00347">
    <property type="entry name" value="Ribosomal_L6"/>
    <property type="match status" value="2"/>
</dbReference>
<evidence type="ECO:0000313" key="8">
    <source>
        <dbReference type="Proteomes" id="UP001499994"/>
    </source>
</evidence>
<dbReference type="Proteomes" id="UP001499994">
    <property type="component" value="Unassembled WGS sequence"/>
</dbReference>
<gene>
    <name evidence="3 7" type="primary">rplF</name>
    <name evidence="7" type="ORF">GCM10022405_47060</name>
</gene>
<dbReference type="NCBIfam" id="TIGR03654">
    <property type="entry name" value="L6_bact"/>
    <property type="match status" value="1"/>
</dbReference>
<dbReference type="HAMAP" id="MF_01365_B">
    <property type="entry name" value="Ribosomal_uL6_B"/>
    <property type="match status" value="1"/>
</dbReference>
<evidence type="ECO:0000256" key="1">
    <source>
        <dbReference type="ARBA" id="ARBA00022980"/>
    </source>
</evidence>
<keyword evidence="1 3" id="KW-0689">Ribosomal protein</keyword>
<dbReference type="PANTHER" id="PTHR11655">
    <property type="entry name" value="60S/50S RIBOSOMAL PROTEIN L6/L9"/>
    <property type="match status" value="1"/>
</dbReference>
<name>A0ABP7MBG4_9GAMM</name>
<feature type="domain" description="Large ribosomal subunit protein uL6 alpha-beta" evidence="6">
    <location>
        <begin position="11"/>
        <end position="82"/>
    </location>
</feature>
<comment type="caution">
    <text evidence="7">The sequence shown here is derived from an EMBL/GenBank/DDBJ whole genome shotgun (WGS) entry which is preliminary data.</text>
</comment>
<dbReference type="EMBL" id="BAABDG010000019">
    <property type="protein sequence ID" value="GAA3916584.1"/>
    <property type="molecule type" value="Genomic_DNA"/>
</dbReference>
<accession>A0ABP7MBG4</accession>
<dbReference type="InterPro" id="IPR002358">
    <property type="entry name" value="Ribosomal_uL6_CS"/>
</dbReference>
<evidence type="ECO:0000256" key="4">
    <source>
        <dbReference type="RuleBase" id="RU003869"/>
    </source>
</evidence>
<dbReference type="InterPro" id="IPR019906">
    <property type="entry name" value="Ribosomal_uL6_bac-type"/>
</dbReference>
<protein>
    <recommendedName>
        <fullName evidence="3">Large ribosomal subunit protein uL6</fullName>
    </recommendedName>
</protein>
<organism evidence="7 8">
    <name type="scientific">Gibbsiella dentisursi</name>
    <dbReference type="NCBI Taxonomy" id="796890"/>
    <lineage>
        <taxon>Bacteria</taxon>
        <taxon>Pseudomonadati</taxon>
        <taxon>Pseudomonadota</taxon>
        <taxon>Gammaproteobacteria</taxon>
        <taxon>Enterobacterales</taxon>
        <taxon>Yersiniaceae</taxon>
        <taxon>Gibbsiella</taxon>
    </lineage>
</organism>
<evidence type="ECO:0000256" key="3">
    <source>
        <dbReference type="HAMAP-Rule" id="MF_01365"/>
    </source>
</evidence>
<feature type="domain" description="Large ribosomal subunit protein uL6 alpha-beta" evidence="6">
    <location>
        <begin position="90"/>
        <end position="164"/>
    </location>
</feature>
<keyword evidence="2 3" id="KW-0687">Ribonucleoprotein</keyword>
<comment type="function">
    <text evidence="3 5">This protein binds to the 23S rRNA, and is important in its secondary structure. It is located near the subunit interface in the base of the L7/L12 stalk, and near the tRNA binding site of the peptidyltransferase center.</text>
</comment>
<dbReference type="PIRSF" id="PIRSF002162">
    <property type="entry name" value="Ribosomal_L6"/>
    <property type="match status" value="1"/>
</dbReference>